<comment type="catalytic activity">
    <reaction evidence="1">
        <text>Hydrolysis of terminal non-reducing N-acetyl-D-hexosamine residues in N-acetyl-beta-D-hexosaminides.</text>
        <dbReference type="EC" id="3.2.1.52"/>
    </reaction>
</comment>
<dbReference type="InterPro" id="IPR015883">
    <property type="entry name" value="Glyco_hydro_20_cat"/>
</dbReference>
<evidence type="ECO:0000259" key="6">
    <source>
        <dbReference type="Pfam" id="PF00728"/>
    </source>
</evidence>
<name>A0ABP7NMY2_9SPHI</name>
<dbReference type="CDD" id="cd06563">
    <property type="entry name" value="GH20_chitobiase-like"/>
    <property type="match status" value="1"/>
</dbReference>
<comment type="caution">
    <text evidence="8">The sequence shown here is derived from an EMBL/GenBank/DDBJ whole genome shotgun (WGS) entry which is preliminary data.</text>
</comment>
<gene>
    <name evidence="8" type="ORF">GCM10022246_01380</name>
</gene>
<dbReference type="PANTHER" id="PTHR22600">
    <property type="entry name" value="BETA-HEXOSAMINIDASE"/>
    <property type="match status" value="1"/>
</dbReference>
<dbReference type="EMBL" id="BAABAK010000001">
    <property type="protein sequence ID" value="GAA3950597.1"/>
    <property type="molecule type" value="Genomic_DNA"/>
</dbReference>
<dbReference type="InterPro" id="IPR025705">
    <property type="entry name" value="Beta_hexosaminidase_sua/sub"/>
</dbReference>
<evidence type="ECO:0000259" key="7">
    <source>
        <dbReference type="Pfam" id="PF02838"/>
    </source>
</evidence>
<dbReference type="SUPFAM" id="SSF51445">
    <property type="entry name" value="(Trans)glycosidases"/>
    <property type="match status" value="1"/>
</dbReference>
<dbReference type="Proteomes" id="UP001501081">
    <property type="component" value="Unassembled WGS sequence"/>
</dbReference>
<feature type="domain" description="Glycoside hydrolase family 20 catalytic" evidence="6">
    <location>
        <begin position="177"/>
        <end position="532"/>
    </location>
</feature>
<dbReference type="InterPro" id="IPR017853">
    <property type="entry name" value="GH"/>
</dbReference>
<dbReference type="PRINTS" id="PR00738">
    <property type="entry name" value="GLHYDRLASE20"/>
</dbReference>
<organism evidence="8 9">
    <name type="scientific">Pedobacter ginsengiterrae</name>
    <dbReference type="NCBI Taxonomy" id="871696"/>
    <lineage>
        <taxon>Bacteria</taxon>
        <taxon>Pseudomonadati</taxon>
        <taxon>Bacteroidota</taxon>
        <taxon>Sphingobacteriia</taxon>
        <taxon>Sphingobacteriales</taxon>
        <taxon>Sphingobacteriaceae</taxon>
        <taxon>Pedobacter</taxon>
    </lineage>
</organism>
<evidence type="ECO:0000256" key="5">
    <source>
        <dbReference type="ARBA" id="ARBA00023295"/>
    </source>
</evidence>
<evidence type="ECO:0000256" key="3">
    <source>
        <dbReference type="ARBA" id="ARBA00012663"/>
    </source>
</evidence>
<dbReference type="Gene3D" id="3.20.20.80">
    <property type="entry name" value="Glycosidases"/>
    <property type="match status" value="1"/>
</dbReference>
<dbReference type="RefSeq" id="WP_344764159.1">
    <property type="nucleotide sequence ID" value="NZ_BAABAK010000001.1"/>
</dbReference>
<dbReference type="InterPro" id="IPR015882">
    <property type="entry name" value="HEX_bac_N"/>
</dbReference>
<evidence type="ECO:0000313" key="8">
    <source>
        <dbReference type="EMBL" id="GAA3950597.1"/>
    </source>
</evidence>
<dbReference type="Gene3D" id="3.30.379.10">
    <property type="entry name" value="Chitobiase/beta-hexosaminidase domain 2-like"/>
    <property type="match status" value="1"/>
</dbReference>
<dbReference type="InterPro" id="IPR029018">
    <property type="entry name" value="Hex-like_dom2"/>
</dbReference>
<dbReference type="SUPFAM" id="SSF55545">
    <property type="entry name" value="beta-N-acetylhexosaminidase-like domain"/>
    <property type="match status" value="1"/>
</dbReference>
<reference evidence="9" key="1">
    <citation type="journal article" date="2019" name="Int. J. Syst. Evol. Microbiol.">
        <title>The Global Catalogue of Microorganisms (GCM) 10K type strain sequencing project: providing services to taxonomists for standard genome sequencing and annotation.</title>
        <authorList>
            <consortium name="The Broad Institute Genomics Platform"/>
            <consortium name="The Broad Institute Genome Sequencing Center for Infectious Disease"/>
            <person name="Wu L."/>
            <person name="Ma J."/>
        </authorList>
    </citation>
    <scope>NUCLEOTIDE SEQUENCE [LARGE SCALE GENOMIC DNA]</scope>
    <source>
        <strain evidence="9">JCM 17338</strain>
    </source>
</reference>
<proteinExistence type="inferred from homology"/>
<comment type="similarity">
    <text evidence="2">Belongs to the glycosyl hydrolase 20 family.</text>
</comment>
<keyword evidence="9" id="KW-1185">Reference proteome</keyword>
<sequence length="573" mass="65279">MPFVSKDRKEYPSIYEFFHTKMRTIFFIVTFFAFVVLGKVFGQTPVPQIIPLPVKMEILPGSFQISANTAIYYNNKHPNLLKHATYLSTAIQSISGIHPAIVTNLEVNRIRLLIGQSTQIGAEGYHLTIDPSGISIIANTDKGIFYGIQTLLQALPGIRTNQKLIVKNLKITDYPRFGWRGMMLDVSRHFFSTVAIKNYIDLMAMYKVNVFHWHLTDDEGWRLEIKKYPKLTQIGAWRKEVRGSVFYKKNQVLNQADTFTYGGYYTQQQAKEIVAYASERNITVIPEIEMPGHSQAVIAAYPQLSCSGQPQQVRTSMGVLSGAQANYCAGKEESFTFLEDVMKEVIKIFPAPYIHIGGDEVDKTTWKNCTLCQQRMKNESLKDEHELQSYFISRMGKFLKANNRQLIGWDEILEGGLPNDAIVMSWRGEKGGIAASKLNHYVVMTPVKPLYFNRYQADTLSYQQPLAARFSINTLKNVYDYEPIPKELSISSRPYVLGSQGCLWTEFIPSVHQLEQMTFPRMIALSEVMWSPVKLKNWEDFSKRLDGHLNRLGEAGVNFFSAEINNPLVLAKP</sequence>
<evidence type="ECO:0000256" key="1">
    <source>
        <dbReference type="ARBA" id="ARBA00001231"/>
    </source>
</evidence>
<evidence type="ECO:0000313" key="9">
    <source>
        <dbReference type="Proteomes" id="UP001501081"/>
    </source>
</evidence>
<keyword evidence="4" id="KW-0378">Hydrolase</keyword>
<accession>A0ABP7NMY2</accession>
<dbReference type="Pfam" id="PF00728">
    <property type="entry name" value="Glyco_hydro_20"/>
    <property type="match status" value="1"/>
</dbReference>
<dbReference type="Pfam" id="PF02838">
    <property type="entry name" value="Glyco_hydro_20b"/>
    <property type="match status" value="1"/>
</dbReference>
<keyword evidence="5" id="KW-0326">Glycosidase</keyword>
<evidence type="ECO:0000256" key="4">
    <source>
        <dbReference type="ARBA" id="ARBA00022801"/>
    </source>
</evidence>
<dbReference type="EC" id="3.2.1.52" evidence="3"/>
<evidence type="ECO:0000256" key="2">
    <source>
        <dbReference type="ARBA" id="ARBA00006285"/>
    </source>
</evidence>
<feature type="domain" description="Beta-hexosaminidase bacterial type N-terminal" evidence="7">
    <location>
        <begin position="47"/>
        <end position="174"/>
    </location>
</feature>
<dbReference type="PANTHER" id="PTHR22600:SF57">
    <property type="entry name" value="BETA-N-ACETYLHEXOSAMINIDASE"/>
    <property type="match status" value="1"/>
</dbReference>
<protein>
    <recommendedName>
        <fullName evidence="3">beta-N-acetylhexosaminidase</fullName>
        <ecNumber evidence="3">3.2.1.52</ecNumber>
    </recommendedName>
</protein>